<organism evidence="1 2">
    <name type="scientific">Rhizobium laguerreae</name>
    <dbReference type="NCBI Taxonomy" id="1076926"/>
    <lineage>
        <taxon>Bacteria</taxon>
        <taxon>Pseudomonadati</taxon>
        <taxon>Pseudomonadota</taxon>
        <taxon>Alphaproteobacteria</taxon>
        <taxon>Hyphomicrobiales</taxon>
        <taxon>Rhizobiaceae</taxon>
        <taxon>Rhizobium/Agrobacterium group</taxon>
        <taxon>Rhizobium</taxon>
    </lineage>
</organism>
<dbReference type="Proteomes" id="UP000542811">
    <property type="component" value="Unassembled WGS sequence"/>
</dbReference>
<dbReference type="EMBL" id="JACHXX010000006">
    <property type="protein sequence ID" value="MBB3163831.1"/>
    <property type="molecule type" value="Genomic_DNA"/>
</dbReference>
<evidence type="ECO:0000313" key="2">
    <source>
        <dbReference type="Proteomes" id="UP000542811"/>
    </source>
</evidence>
<protein>
    <submittedName>
        <fullName evidence="1">SOS response-associated peptidase YedK</fullName>
    </submittedName>
</protein>
<proteinExistence type="predicted"/>
<dbReference type="InterPro" id="IPR036590">
    <property type="entry name" value="SRAP-like"/>
</dbReference>
<evidence type="ECO:0000313" key="1">
    <source>
        <dbReference type="EMBL" id="MBB3163831.1"/>
    </source>
</evidence>
<gene>
    <name evidence="1" type="ORF">FHS25_004326</name>
</gene>
<dbReference type="SUPFAM" id="SSF143081">
    <property type="entry name" value="BB1717-like"/>
    <property type="match status" value="1"/>
</dbReference>
<reference evidence="1 2" key="1">
    <citation type="submission" date="2020-08" db="EMBL/GenBank/DDBJ databases">
        <title>Genomic Encyclopedia of Type Strains, Phase III (KMG-III): the genomes of soil and plant-associated and newly described type strains.</title>
        <authorList>
            <person name="Whitman W."/>
        </authorList>
    </citation>
    <scope>NUCLEOTIDE SEQUENCE [LARGE SCALE GENOMIC DNA]</scope>
    <source>
        <strain evidence="1 2">CECT 8280</strain>
    </source>
</reference>
<accession>A0ABR6GD73</accession>
<comment type="caution">
    <text evidence="1">The sequence shown here is derived from an EMBL/GenBank/DDBJ whole genome shotgun (WGS) entry which is preliminary data.</text>
</comment>
<keyword evidence="2" id="KW-1185">Reference proteome</keyword>
<dbReference type="Gene3D" id="2.40.10.510">
    <property type="match status" value="1"/>
</dbReference>
<sequence>MKPIHEKAMPVLLLTKEETDIWMRAPWEEAKELARPLPNDALIISSREPYGSRIVSKSGEPVEQGILL</sequence>
<name>A0ABR6GD73_9HYPH</name>